<dbReference type="InterPro" id="IPR004332">
    <property type="entry name" value="Transposase_MuDR"/>
</dbReference>
<reference evidence="3" key="1">
    <citation type="journal article" date="2016" name="Nat. Genet.">
        <title>The genome sequences of Arachis duranensis and Arachis ipaensis, the diploid ancestors of cultivated peanut.</title>
        <authorList>
            <person name="Bertioli D.J."/>
            <person name="Cannon S.B."/>
            <person name="Froenicke L."/>
            <person name="Huang G."/>
            <person name="Farmer A.D."/>
            <person name="Cannon E.K."/>
            <person name="Liu X."/>
            <person name="Gao D."/>
            <person name="Clevenger J."/>
            <person name="Dash S."/>
            <person name="Ren L."/>
            <person name="Moretzsohn M.C."/>
            <person name="Shirasawa K."/>
            <person name="Huang W."/>
            <person name="Vidigal B."/>
            <person name="Abernathy B."/>
            <person name="Chu Y."/>
            <person name="Niederhuth C.E."/>
            <person name="Umale P."/>
            <person name="Araujo A.C."/>
            <person name="Kozik A."/>
            <person name="Kim K.D."/>
            <person name="Burow M.D."/>
            <person name="Varshney R.K."/>
            <person name="Wang X."/>
            <person name="Zhang X."/>
            <person name="Barkley N."/>
            <person name="Guimaraes P.M."/>
            <person name="Isobe S."/>
            <person name="Guo B."/>
            <person name="Liao B."/>
            <person name="Stalker H.T."/>
            <person name="Schmitz R.J."/>
            <person name="Scheffler B.E."/>
            <person name="Leal-Bertioli S.C."/>
            <person name="Xun X."/>
            <person name="Jackson S.A."/>
            <person name="Michelmore R."/>
            <person name="Ozias-Akins P."/>
        </authorList>
    </citation>
    <scope>NUCLEOTIDE SEQUENCE [LARGE SCALE GENOMIC DNA]</scope>
    <source>
        <strain evidence="3">cv. V14167</strain>
    </source>
</reference>
<name>A0A6P4D9A3_ARADU</name>
<protein>
    <submittedName>
        <fullName evidence="4">Uncharacterized protein LOC107487314</fullName>
    </submittedName>
</protein>
<dbReference type="RefSeq" id="XP_015963418.1">
    <property type="nucleotide sequence ID" value="XM_016107932.1"/>
</dbReference>
<proteinExistence type="predicted"/>
<dbReference type="OrthoDB" id="1432913at2759"/>
<dbReference type="Pfam" id="PF10551">
    <property type="entry name" value="MULE"/>
    <property type="match status" value="1"/>
</dbReference>
<reference evidence="4" key="2">
    <citation type="submission" date="2025-08" db="UniProtKB">
        <authorList>
            <consortium name="RefSeq"/>
        </authorList>
    </citation>
    <scope>IDENTIFICATION</scope>
    <source>
        <tissue evidence="4">Whole plant</tissue>
    </source>
</reference>
<dbReference type="KEGG" id="adu:107487314"/>
<evidence type="ECO:0000259" key="1">
    <source>
        <dbReference type="Pfam" id="PF03108"/>
    </source>
</evidence>
<evidence type="ECO:0000313" key="4">
    <source>
        <dbReference type="RefSeq" id="XP_015963418.1"/>
    </source>
</evidence>
<gene>
    <name evidence="4" type="primary">LOC107487314</name>
</gene>
<accession>A0A6P4D9A3</accession>
<dbReference type="Proteomes" id="UP000515211">
    <property type="component" value="Chromosome 5"/>
</dbReference>
<feature type="domain" description="Transposase MuDR plant" evidence="1">
    <location>
        <begin position="176"/>
        <end position="235"/>
    </location>
</feature>
<evidence type="ECO:0000259" key="2">
    <source>
        <dbReference type="Pfam" id="PF10551"/>
    </source>
</evidence>
<dbReference type="GeneID" id="107487314"/>
<sequence>MSFAEFLNSIIQKLGLQGVKRVEKLFNCISISVLREDAKYDSFVIGNDEDLEVLFHCRRQFPDVRTPELLAKLVDVVSSSDGSNRNPQTPETAICSSLSGDEEVGIIDTASVSLHGGTPDGINHVLPDDDDADDVDLNIVANDSGDDIAANKEGIPGEPVGFSARDTQGTRGLSEFQVGQQFQDKEEAVLSVKTYSIRCGVQYKVVESNYRKYIGKCKEFGNGCTWLIRINLSHRKGIWEVKRYNGPYTCLATSISSDHRILDYHVISAFILTMVRADVAVCIKVLLNTTEAHFGFRPTYRRVWLAKQKTVAHIYGDWDELYNELLQWVLGVQMKMPGNVAVLRTNPVGTLLVVIAQDRNSNILPIAFALVEGENAESWSFFLSHIRQHVTPQSGILVISDRHNGIKATHESPDGGWLPPASYRTICIRHAAYRALYTS</sequence>
<dbReference type="PANTHER" id="PTHR31973">
    <property type="entry name" value="POLYPROTEIN, PUTATIVE-RELATED"/>
    <property type="match status" value="1"/>
</dbReference>
<dbReference type="AlphaFoldDB" id="A0A6P4D9A3"/>
<dbReference type="InterPro" id="IPR018289">
    <property type="entry name" value="MULE_transposase_dom"/>
</dbReference>
<evidence type="ECO:0000313" key="3">
    <source>
        <dbReference type="Proteomes" id="UP000515211"/>
    </source>
</evidence>
<feature type="domain" description="MULE transposase" evidence="2">
    <location>
        <begin position="349"/>
        <end position="431"/>
    </location>
</feature>
<dbReference type="PANTHER" id="PTHR31973:SF195">
    <property type="entry name" value="MUDR FAMILY TRANSPOSASE"/>
    <property type="match status" value="1"/>
</dbReference>
<keyword evidence="3" id="KW-1185">Reference proteome</keyword>
<dbReference type="Pfam" id="PF03108">
    <property type="entry name" value="DBD_Tnp_Mut"/>
    <property type="match status" value="1"/>
</dbReference>
<organism evidence="3 4">
    <name type="scientific">Arachis duranensis</name>
    <name type="common">Wild peanut</name>
    <dbReference type="NCBI Taxonomy" id="130453"/>
    <lineage>
        <taxon>Eukaryota</taxon>
        <taxon>Viridiplantae</taxon>
        <taxon>Streptophyta</taxon>
        <taxon>Embryophyta</taxon>
        <taxon>Tracheophyta</taxon>
        <taxon>Spermatophyta</taxon>
        <taxon>Magnoliopsida</taxon>
        <taxon>eudicotyledons</taxon>
        <taxon>Gunneridae</taxon>
        <taxon>Pentapetalae</taxon>
        <taxon>rosids</taxon>
        <taxon>fabids</taxon>
        <taxon>Fabales</taxon>
        <taxon>Fabaceae</taxon>
        <taxon>Papilionoideae</taxon>
        <taxon>50 kb inversion clade</taxon>
        <taxon>dalbergioids sensu lato</taxon>
        <taxon>Dalbergieae</taxon>
        <taxon>Pterocarpus clade</taxon>
        <taxon>Arachis</taxon>
    </lineage>
</organism>